<name>A0A2D2B098_9CAUL</name>
<proteinExistence type="predicted"/>
<dbReference type="RefSeq" id="WP_099622912.1">
    <property type="nucleotide sequence ID" value="NZ_CP024201.1"/>
</dbReference>
<reference evidence="1 2" key="1">
    <citation type="submission" date="2017-10" db="EMBL/GenBank/DDBJ databases">
        <title>Genome sequence of Caulobacter mirabilis FWC38.</title>
        <authorList>
            <person name="Fiebig A."/>
            <person name="Crosson S."/>
        </authorList>
    </citation>
    <scope>NUCLEOTIDE SEQUENCE [LARGE SCALE GENOMIC DNA]</scope>
    <source>
        <strain evidence="1 2">FWC 38</strain>
    </source>
</reference>
<evidence type="ECO:0000313" key="2">
    <source>
        <dbReference type="Proteomes" id="UP000228945"/>
    </source>
</evidence>
<organism evidence="1 2">
    <name type="scientific">Caulobacter mirabilis</name>
    <dbReference type="NCBI Taxonomy" id="69666"/>
    <lineage>
        <taxon>Bacteria</taxon>
        <taxon>Pseudomonadati</taxon>
        <taxon>Pseudomonadota</taxon>
        <taxon>Alphaproteobacteria</taxon>
        <taxon>Caulobacterales</taxon>
        <taxon>Caulobacteraceae</taxon>
        <taxon>Caulobacter</taxon>
    </lineage>
</organism>
<evidence type="ECO:0000313" key="1">
    <source>
        <dbReference type="EMBL" id="ATQ43663.1"/>
    </source>
</evidence>
<accession>A0A2D2B098</accession>
<dbReference type="AlphaFoldDB" id="A0A2D2B098"/>
<dbReference type="KEGG" id="cmb:CSW64_15310"/>
<keyword evidence="2" id="KW-1185">Reference proteome</keyword>
<protein>
    <submittedName>
        <fullName evidence="1">Uncharacterized protein</fullName>
    </submittedName>
</protein>
<dbReference type="EMBL" id="CP024201">
    <property type="protein sequence ID" value="ATQ43663.1"/>
    <property type="molecule type" value="Genomic_DNA"/>
</dbReference>
<sequence>MATHTIQIWNQSGNTTSYAAFIVSHDEISQNPLSNAWLVFPHVLSGGFDSIVYDDSLYAYWGTTPNGLVPGTVVQSGGVVPVDPANADMAMFDAGGPGFTQVVPGRSQPGTVGITSNAFMPQEGYVFGLAKVGKTPIPTPIFTLPGQPNMTYIFTPGNKVQIMDGVFAPGEAADLSETAGGVVIDFSGRPQTTATAIQAANGTWTVTYS</sequence>
<dbReference type="OrthoDB" id="7185838at2"/>
<gene>
    <name evidence="1" type="ORF">CSW64_15310</name>
</gene>
<dbReference type="Proteomes" id="UP000228945">
    <property type="component" value="Chromosome"/>
</dbReference>